<feature type="region of interest" description="Disordered" evidence="11">
    <location>
        <begin position="1"/>
        <end position="28"/>
    </location>
</feature>
<gene>
    <name evidence="13" type="ORF">D9Q98_008485</name>
</gene>
<comment type="caution">
    <text evidence="13">The sequence shown here is derived from an EMBL/GenBank/DDBJ whole genome shotgun (WGS) entry which is preliminary data.</text>
</comment>
<dbReference type="GO" id="GO:0005789">
    <property type="term" value="C:endoplasmic reticulum membrane"/>
    <property type="evidence" value="ECO:0007669"/>
    <property type="project" value="UniProtKB-SubCell"/>
</dbReference>
<dbReference type="OrthoDB" id="337750at2759"/>
<feature type="transmembrane region" description="Helical" evidence="12">
    <location>
        <begin position="217"/>
        <end position="238"/>
    </location>
</feature>
<comment type="similarity">
    <text evidence="3">Belongs to the YIF1 family.</text>
</comment>
<evidence type="ECO:0000256" key="7">
    <source>
        <dbReference type="ARBA" id="ARBA00022927"/>
    </source>
</evidence>
<dbReference type="GO" id="GO:0030134">
    <property type="term" value="C:COPII-coated ER to Golgi transport vesicle"/>
    <property type="evidence" value="ECO:0007669"/>
    <property type="project" value="TreeGrafter"/>
</dbReference>
<dbReference type="Proteomes" id="UP001055712">
    <property type="component" value="Unassembled WGS sequence"/>
</dbReference>
<dbReference type="PANTHER" id="PTHR14083">
    <property type="entry name" value="YIP1 INTERACTING FACTOR HOMOLOG YIF1 PROTEIN"/>
    <property type="match status" value="1"/>
</dbReference>
<evidence type="ECO:0000256" key="2">
    <source>
        <dbReference type="ARBA" id="ARBA00004653"/>
    </source>
</evidence>
<protein>
    <submittedName>
        <fullName evidence="13">Uncharacterized protein</fullName>
    </submittedName>
</protein>
<feature type="compositionally biased region" description="Pro residues" evidence="11">
    <location>
        <begin position="8"/>
        <end position="19"/>
    </location>
</feature>
<dbReference type="AlphaFoldDB" id="A0A9D4YU49"/>
<organism evidence="13 14">
    <name type="scientific">Chlorella vulgaris</name>
    <name type="common">Green alga</name>
    <dbReference type="NCBI Taxonomy" id="3077"/>
    <lineage>
        <taxon>Eukaryota</taxon>
        <taxon>Viridiplantae</taxon>
        <taxon>Chlorophyta</taxon>
        <taxon>core chlorophytes</taxon>
        <taxon>Trebouxiophyceae</taxon>
        <taxon>Chlorellales</taxon>
        <taxon>Chlorellaceae</taxon>
        <taxon>Chlorella clade</taxon>
        <taxon>Chlorella</taxon>
    </lineage>
</organism>
<keyword evidence="6" id="KW-0256">Endoplasmic reticulum</keyword>
<sequence length="353" mass="37481">MQQQPFPTYQPNPWVPSPTPEQQQHVPQQPQLFVPHQSVNQQPMGGMGQPVATSAGYGMPQGYGAPSVPMAGSGFGGGGAAGMDPFLTGVAGNMLRQQGQSYLQRGQAFMQSKMGFLSGSSLHYHFSINPEYVRSKLAMLAAPFLRRWSYVRVAEQISGGHKYLPPRQDVNAPDLYIPLMAIWTYCLLIGAAALARSGPSGGGFKPEIIYNSVSSSGAAWLLHTLLLKLILGLLGIAGAVPMLELAAYAGYPFVAACTSLLAQLAGGGTTYHAVWAYGSLCMAVLLVRSLKRVILQEARTYSIDNSRHNYLLLGLAIFQFPLNAWLARLPPGAAGAAGKAGAAAGKAAARAFF</sequence>
<keyword evidence="8 12" id="KW-1133">Transmembrane helix</keyword>
<feature type="transmembrane region" description="Helical" evidence="12">
    <location>
        <begin position="271"/>
        <end position="290"/>
    </location>
</feature>
<name>A0A9D4YU49_CHLVU</name>
<evidence type="ECO:0000256" key="4">
    <source>
        <dbReference type="ARBA" id="ARBA00022448"/>
    </source>
</evidence>
<evidence type="ECO:0000256" key="12">
    <source>
        <dbReference type="SAM" id="Phobius"/>
    </source>
</evidence>
<keyword evidence="5 12" id="KW-0812">Transmembrane</keyword>
<evidence type="ECO:0000313" key="13">
    <source>
        <dbReference type="EMBL" id="KAI3426106.1"/>
    </source>
</evidence>
<keyword evidence="10 12" id="KW-0472">Membrane</keyword>
<dbReference type="GO" id="GO:0000139">
    <property type="term" value="C:Golgi membrane"/>
    <property type="evidence" value="ECO:0007669"/>
    <property type="project" value="UniProtKB-SubCell"/>
</dbReference>
<dbReference type="InterPro" id="IPR005578">
    <property type="entry name" value="Yif1_fam"/>
</dbReference>
<dbReference type="Pfam" id="PF03878">
    <property type="entry name" value="YIF1"/>
    <property type="match status" value="1"/>
</dbReference>
<proteinExistence type="inferred from homology"/>
<feature type="transmembrane region" description="Helical" evidence="12">
    <location>
        <begin position="245"/>
        <end position="265"/>
    </location>
</feature>
<reference evidence="13" key="2">
    <citation type="submission" date="2020-11" db="EMBL/GenBank/DDBJ databases">
        <authorList>
            <person name="Cecchin M."/>
            <person name="Marcolungo L."/>
            <person name="Rossato M."/>
            <person name="Girolomoni L."/>
            <person name="Cosentino E."/>
            <person name="Cuine S."/>
            <person name="Li-Beisson Y."/>
            <person name="Delledonne M."/>
            <person name="Ballottari M."/>
        </authorList>
    </citation>
    <scope>NUCLEOTIDE SEQUENCE</scope>
    <source>
        <strain evidence="13">211/11P</strain>
        <tissue evidence="13">Whole cell</tissue>
    </source>
</reference>
<evidence type="ECO:0000256" key="10">
    <source>
        <dbReference type="ARBA" id="ARBA00023136"/>
    </source>
</evidence>
<evidence type="ECO:0000256" key="3">
    <source>
        <dbReference type="ARBA" id="ARBA00009727"/>
    </source>
</evidence>
<keyword evidence="7" id="KW-0653">Protein transport</keyword>
<keyword evidence="14" id="KW-1185">Reference proteome</keyword>
<dbReference type="GO" id="GO:0005793">
    <property type="term" value="C:endoplasmic reticulum-Golgi intermediate compartment"/>
    <property type="evidence" value="ECO:0007669"/>
    <property type="project" value="TreeGrafter"/>
</dbReference>
<dbReference type="GO" id="GO:0015031">
    <property type="term" value="P:protein transport"/>
    <property type="evidence" value="ECO:0007669"/>
    <property type="project" value="UniProtKB-KW"/>
</dbReference>
<dbReference type="EMBL" id="SIDB01000011">
    <property type="protein sequence ID" value="KAI3426106.1"/>
    <property type="molecule type" value="Genomic_DNA"/>
</dbReference>
<evidence type="ECO:0000313" key="14">
    <source>
        <dbReference type="Proteomes" id="UP001055712"/>
    </source>
</evidence>
<evidence type="ECO:0000256" key="8">
    <source>
        <dbReference type="ARBA" id="ARBA00022989"/>
    </source>
</evidence>
<evidence type="ECO:0000256" key="11">
    <source>
        <dbReference type="SAM" id="MobiDB-lite"/>
    </source>
</evidence>
<feature type="transmembrane region" description="Helical" evidence="12">
    <location>
        <begin position="310"/>
        <end position="327"/>
    </location>
</feature>
<dbReference type="PANTHER" id="PTHR14083:SF0">
    <property type="entry name" value="YIP1D-INTERACTING FACTOR 1, ISOFORM C"/>
    <property type="match status" value="1"/>
</dbReference>
<evidence type="ECO:0000256" key="6">
    <source>
        <dbReference type="ARBA" id="ARBA00022824"/>
    </source>
</evidence>
<accession>A0A9D4YU49</accession>
<reference evidence="13" key="1">
    <citation type="journal article" date="2019" name="Plant J.">
        <title>Chlorella vulgaris genome assembly and annotation reveals the molecular basis for metabolic acclimation to high light conditions.</title>
        <authorList>
            <person name="Cecchin M."/>
            <person name="Marcolungo L."/>
            <person name="Rossato M."/>
            <person name="Girolomoni L."/>
            <person name="Cosentino E."/>
            <person name="Cuine S."/>
            <person name="Li-Beisson Y."/>
            <person name="Delledonne M."/>
            <person name="Ballottari M."/>
        </authorList>
    </citation>
    <scope>NUCLEOTIDE SEQUENCE</scope>
    <source>
        <strain evidence="13">211/11P</strain>
    </source>
</reference>
<comment type="subcellular location">
    <subcellularLocation>
        <location evidence="1">Endoplasmic reticulum membrane</location>
        <topology evidence="1">Multi-pass membrane protein</topology>
    </subcellularLocation>
    <subcellularLocation>
        <location evidence="2">Golgi apparatus membrane</location>
        <topology evidence="2">Multi-pass membrane protein</topology>
    </subcellularLocation>
</comment>
<evidence type="ECO:0000256" key="1">
    <source>
        <dbReference type="ARBA" id="ARBA00004477"/>
    </source>
</evidence>
<evidence type="ECO:0000256" key="5">
    <source>
        <dbReference type="ARBA" id="ARBA00022692"/>
    </source>
</evidence>
<dbReference type="GO" id="GO:0006888">
    <property type="term" value="P:endoplasmic reticulum to Golgi vesicle-mediated transport"/>
    <property type="evidence" value="ECO:0007669"/>
    <property type="project" value="InterPro"/>
</dbReference>
<evidence type="ECO:0000256" key="9">
    <source>
        <dbReference type="ARBA" id="ARBA00023034"/>
    </source>
</evidence>
<keyword evidence="9" id="KW-0333">Golgi apparatus</keyword>
<keyword evidence="4" id="KW-0813">Transport</keyword>
<feature type="transmembrane region" description="Helical" evidence="12">
    <location>
        <begin position="175"/>
        <end position="197"/>
    </location>
</feature>